<name>A0ABV4HRB3_9GAMM</name>
<dbReference type="PANTHER" id="PTHR33121">
    <property type="entry name" value="CYCLIC DI-GMP PHOSPHODIESTERASE PDEF"/>
    <property type="match status" value="1"/>
</dbReference>
<accession>A0ABV4HRB3</accession>
<evidence type="ECO:0000313" key="3">
    <source>
        <dbReference type="EMBL" id="MEZ0475259.1"/>
    </source>
</evidence>
<proteinExistence type="predicted"/>
<keyword evidence="4" id="KW-1185">Reference proteome</keyword>
<dbReference type="PROSITE" id="PS50887">
    <property type="entry name" value="GGDEF"/>
    <property type="match status" value="1"/>
</dbReference>
<dbReference type="Gene3D" id="3.20.20.450">
    <property type="entry name" value="EAL domain"/>
    <property type="match status" value="1"/>
</dbReference>
<evidence type="ECO:0000259" key="1">
    <source>
        <dbReference type="PROSITE" id="PS50883"/>
    </source>
</evidence>
<dbReference type="EMBL" id="JBFWIC010000014">
    <property type="protein sequence ID" value="MEZ0475259.1"/>
    <property type="molecule type" value="Genomic_DNA"/>
</dbReference>
<evidence type="ECO:0000259" key="2">
    <source>
        <dbReference type="PROSITE" id="PS50887"/>
    </source>
</evidence>
<dbReference type="InterPro" id="IPR000160">
    <property type="entry name" value="GGDEF_dom"/>
</dbReference>
<dbReference type="Pfam" id="PF00990">
    <property type="entry name" value="GGDEF"/>
    <property type="match status" value="1"/>
</dbReference>
<dbReference type="Proteomes" id="UP001566331">
    <property type="component" value="Unassembled WGS sequence"/>
</dbReference>
<dbReference type="SUPFAM" id="SSF55073">
    <property type="entry name" value="Nucleotide cyclase"/>
    <property type="match status" value="1"/>
</dbReference>
<dbReference type="Pfam" id="PF00563">
    <property type="entry name" value="EAL"/>
    <property type="match status" value="1"/>
</dbReference>
<comment type="caution">
    <text evidence="3">The sequence shown here is derived from an EMBL/GenBank/DDBJ whole genome shotgun (WGS) entry which is preliminary data.</text>
</comment>
<dbReference type="SMART" id="SM00052">
    <property type="entry name" value="EAL"/>
    <property type="match status" value="1"/>
</dbReference>
<dbReference type="InterPro" id="IPR050706">
    <property type="entry name" value="Cyclic-di-GMP_PDE-like"/>
</dbReference>
<dbReference type="Pfam" id="PF01590">
    <property type="entry name" value="GAF"/>
    <property type="match status" value="1"/>
</dbReference>
<dbReference type="SMART" id="SM00065">
    <property type="entry name" value="GAF"/>
    <property type="match status" value="1"/>
</dbReference>
<reference evidence="3 4" key="1">
    <citation type="submission" date="2024-07" db="EMBL/GenBank/DDBJ databases">
        <title>Luteimonas salilacus sp. nov., isolated from the shore soil of Salt Lake in Tibet of China.</title>
        <authorList>
            <person name="Zhang X."/>
            <person name="Li A."/>
        </authorList>
    </citation>
    <scope>NUCLEOTIDE SEQUENCE [LARGE SCALE GENOMIC DNA]</scope>
    <source>
        <strain evidence="3 4">B3-2-R+30</strain>
    </source>
</reference>
<dbReference type="PANTHER" id="PTHR33121:SF70">
    <property type="entry name" value="SIGNALING PROTEIN YKOW"/>
    <property type="match status" value="1"/>
</dbReference>
<protein>
    <submittedName>
        <fullName evidence="3">Bifunctional diguanylate cyclase/phosphodiesterase</fullName>
    </submittedName>
</protein>
<dbReference type="SMART" id="SM00267">
    <property type="entry name" value="GGDEF"/>
    <property type="match status" value="1"/>
</dbReference>
<feature type="domain" description="GGDEF" evidence="2">
    <location>
        <begin position="229"/>
        <end position="349"/>
    </location>
</feature>
<dbReference type="InterPro" id="IPR001633">
    <property type="entry name" value="EAL_dom"/>
</dbReference>
<organism evidence="3 4">
    <name type="scientific">Luteimonas salinilitoris</name>
    <dbReference type="NCBI Taxonomy" id="3237697"/>
    <lineage>
        <taxon>Bacteria</taxon>
        <taxon>Pseudomonadati</taxon>
        <taxon>Pseudomonadota</taxon>
        <taxon>Gammaproteobacteria</taxon>
        <taxon>Lysobacterales</taxon>
        <taxon>Lysobacteraceae</taxon>
        <taxon>Luteimonas</taxon>
    </lineage>
</organism>
<dbReference type="SUPFAM" id="SSF55781">
    <property type="entry name" value="GAF domain-like"/>
    <property type="match status" value="1"/>
</dbReference>
<feature type="domain" description="EAL" evidence="1">
    <location>
        <begin position="358"/>
        <end position="611"/>
    </location>
</feature>
<sequence>MSAELQTTDRSERGAWARRHNHALVALARQVWHDRCSLESAYAQICEVAAATLEADRVGIWLLDPTHARLACVHLFERAGALHNPPGAHEVLRMGEEYGARLGKLRVVDAADATHDEALTADDPALSDYLERHGIVSMLDAPVRSGGELIGVVCHEQVGSPRIWTPEDQAFAASIGDYVAMAAEINRRRKAENRLRYLELHDPLTDLPNRDHLLEVAHSALRPMHGGDRELAAIHLQIESCGAVGDDASVLVELATRLRRELGDVVTLARVREHAFALLPHGPLSETEALELAERCLELVQAAHHAAAVGVAFARDLKAPSAHVLLRNAELASQRARGDGRNRCEVFDAEHHRGLLERRGIERALREAMAQERLQVWFQPEIDLRDGRWLAAEALLRWQDADGTLHPAGEFIDVAESSGLIVPLGRWVLESACRLACGWPARDGTAPVLRVNVSARQFEQPGLLADIEQVLQDTGLPRARLCLELTETALLADAEGAAQTLSRLRALGIGIALDDFGTGWASLGYLKRLPIDAIKLDRSFIGGLPADHYDSAIVEAVATIARKIGIDVVAEGVESQAQADALRALGIVRAQGFLFAPALDNAELLARYGAG</sequence>
<dbReference type="InterPro" id="IPR003018">
    <property type="entry name" value="GAF"/>
</dbReference>
<dbReference type="SUPFAM" id="SSF141868">
    <property type="entry name" value="EAL domain-like"/>
    <property type="match status" value="1"/>
</dbReference>
<dbReference type="PROSITE" id="PS50883">
    <property type="entry name" value="EAL"/>
    <property type="match status" value="1"/>
</dbReference>
<dbReference type="InterPro" id="IPR029787">
    <property type="entry name" value="Nucleotide_cyclase"/>
</dbReference>
<dbReference type="InterPro" id="IPR035919">
    <property type="entry name" value="EAL_sf"/>
</dbReference>
<dbReference type="RefSeq" id="WP_370564697.1">
    <property type="nucleotide sequence ID" value="NZ_JBFWIB010000009.1"/>
</dbReference>
<dbReference type="Gene3D" id="3.30.450.40">
    <property type="match status" value="1"/>
</dbReference>
<dbReference type="CDD" id="cd01948">
    <property type="entry name" value="EAL"/>
    <property type="match status" value="1"/>
</dbReference>
<dbReference type="InterPro" id="IPR029016">
    <property type="entry name" value="GAF-like_dom_sf"/>
</dbReference>
<evidence type="ECO:0000313" key="4">
    <source>
        <dbReference type="Proteomes" id="UP001566331"/>
    </source>
</evidence>
<dbReference type="Gene3D" id="3.30.70.270">
    <property type="match status" value="1"/>
</dbReference>
<gene>
    <name evidence="3" type="ORF">AB6713_11615</name>
</gene>
<dbReference type="InterPro" id="IPR043128">
    <property type="entry name" value="Rev_trsase/Diguanyl_cyclase"/>
</dbReference>